<evidence type="ECO:0000313" key="3">
    <source>
        <dbReference type="Proteomes" id="UP001500367"/>
    </source>
</evidence>
<feature type="signal peptide" evidence="1">
    <location>
        <begin position="1"/>
        <end position="20"/>
    </location>
</feature>
<organism evidence="2 3">
    <name type="scientific">Flavobacterium cheonanense</name>
    <dbReference type="NCBI Taxonomy" id="706183"/>
    <lineage>
        <taxon>Bacteria</taxon>
        <taxon>Pseudomonadati</taxon>
        <taxon>Bacteroidota</taxon>
        <taxon>Flavobacteriia</taxon>
        <taxon>Flavobacteriales</taxon>
        <taxon>Flavobacteriaceae</taxon>
        <taxon>Flavobacterium</taxon>
    </lineage>
</organism>
<dbReference type="RefSeq" id="WP_344816293.1">
    <property type="nucleotide sequence ID" value="NZ_BAABCT010000004.1"/>
</dbReference>
<gene>
    <name evidence="2" type="ORF">GCM10022389_17000</name>
</gene>
<keyword evidence="3" id="KW-1185">Reference proteome</keyword>
<evidence type="ECO:0008006" key="4">
    <source>
        <dbReference type="Google" id="ProtNLM"/>
    </source>
</evidence>
<dbReference type="Proteomes" id="UP001500367">
    <property type="component" value="Unassembled WGS sequence"/>
</dbReference>
<proteinExistence type="predicted"/>
<comment type="caution">
    <text evidence="2">The sequence shown here is derived from an EMBL/GenBank/DDBJ whole genome shotgun (WGS) entry which is preliminary data.</text>
</comment>
<reference evidence="3" key="1">
    <citation type="journal article" date="2019" name="Int. J. Syst. Evol. Microbiol.">
        <title>The Global Catalogue of Microorganisms (GCM) 10K type strain sequencing project: providing services to taxonomists for standard genome sequencing and annotation.</title>
        <authorList>
            <consortium name="The Broad Institute Genomics Platform"/>
            <consortium name="The Broad Institute Genome Sequencing Center for Infectious Disease"/>
            <person name="Wu L."/>
            <person name="Ma J."/>
        </authorList>
    </citation>
    <scope>NUCLEOTIDE SEQUENCE [LARGE SCALE GENOMIC DNA]</scope>
    <source>
        <strain evidence="3">JCM 17069</strain>
    </source>
</reference>
<dbReference type="EMBL" id="BAABCT010000004">
    <property type="protein sequence ID" value="GAA4072281.1"/>
    <property type="molecule type" value="Genomic_DNA"/>
</dbReference>
<accession>A0ABP7VSW6</accession>
<feature type="chain" id="PRO_5045473815" description="SHOCT domain-containing protein" evidence="1">
    <location>
        <begin position="21"/>
        <end position="207"/>
    </location>
</feature>
<name>A0ABP7VSW6_9FLAO</name>
<keyword evidence="1" id="KW-0732">Signal</keyword>
<evidence type="ECO:0000313" key="2">
    <source>
        <dbReference type="EMBL" id="GAA4072281.1"/>
    </source>
</evidence>
<evidence type="ECO:0000256" key="1">
    <source>
        <dbReference type="SAM" id="SignalP"/>
    </source>
</evidence>
<sequence length="207" mass="22802">MKKIIFLVLLGFSISTSAQLADTLFVSKLNDAEWVKSIQNSTKFKYLKFADGSTLQIGDKMLLGKPSGTNTSNQQTPGIFGSTNQTVNNFTYLMLGRMGSAILSGITYLPEAFKGREVEIEDIKFAKNGKKATNASVIVIFNNPGMDITVLNLDFALQYGELINPKASMTSDQALAELQKAKTKLDLGVITQEEYENIKKELMKVIK</sequence>
<protein>
    <recommendedName>
        <fullName evidence="4">SHOCT domain-containing protein</fullName>
    </recommendedName>
</protein>